<dbReference type="EMBL" id="JAGFNK010000032">
    <property type="protein sequence ID" value="KAI9510861.1"/>
    <property type="molecule type" value="Genomic_DNA"/>
</dbReference>
<evidence type="ECO:0000313" key="1">
    <source>
        <dbReference type="EMBL" id="KAI9510861.1"/>
    </source>
</evidence>
<organism evidence="1 2">
    <name type="scientific">Russula earlei</name>
    <dbReference type="NCBI Taxonomy" id="71964"/>
    <lineage>
        <taxon>Eukaryota</taxon>
        <taxon>Fungi</taxon>
        <taxon>Dikarya</taxon>
        <taxon>Basidiomycota</taxon>
        <taxon>Agaricomycotina</taxon>
        <taxon>Agaricomycetes</taxon>
        <taxon>Russulales</taxon>
        <taxon>Russulaceae</taxon>
        <taxon>Russula</taxon>
    </lineage>
</organism>
<dbReference type="Proteomes" id="UP001207468">
    <property type="component" value="Unassembled WGS sequence"/>
</dbReference>
<name>A0ACC0UH52_9AGAM</name>
<gene>
    <name evidence="1" type="ORF">F5148DRAFT_1175518</name>
</gene>
<comment type="caution">
    <text evidence="1">The sequence shown here is derived from an EMBL/GenBank/DDBJ whole genome shotgun (WGS) entry which is preliminary data.</text>
</comment>
<proteinExistence type="predicted"/>
<accession>A0ACC0UH52</accession>
<sequence length="515" mass="57182">MPSFITLFSLLLFFPPLPLAFLFHSLPDDIHAFPKYRVTFLNGLPLLNETAQRWLREGLRGGEPEFLDHPTSWQDPPPFKHIDAGEGTAAAVEYVPDYAIQVMKMGPRDTYICFIPPSSKQDPPPPEETVTEVAVSHSWSLLQPLDGTCLYHRQGWFTYAYCHNSHVRQFREVAHPRPMSPGKAYEIEEDPDWEAYDLGRAPEPGSGADLSRADHGALSNLELARDAGSRYLVQRWGDGTLCDKTGKRREIEVQFHCSMTMTESIMFVKETKTCHYILVINTPRLCSEPGFKSRIDQRDEALIRCRQVVDATTLANADTSLPEADHPLRQRRPPVANAPPLDAAEALSDDGDASQKAGEPAAEDDTGASGHGDLLRRALEAILQKAGNAQGHDAGAGTASRVVVEEVGDGEMMIEFISEIEMPNGGRSVDGEDAQRRAEDISRIMDSKLFEDALREAGFDVRDEEVEVEIVGLDHERQEEERQKQKKGGGGGERTLNGAAKGRQRPNAHPERDEL</sequence>
<evidence type="ECO:0000313" key="2">
    <source>
        <dbReference type="Proteomes" id="UP001207468"/>
    </source>
</evidence>
<protein>
    <submittedName>
        <fullName evidence="1">Uncharacterized protein</fullName>
    </submittedName>
</protein>
<keyword evidence="2" id="KW-1185">Reference proteome</keyword>
<reference evidence="1" key="1">
    <citation type="submission" date="2021-03" db="EMBL/GenBank/DDBJ databases">
        <title>Evolutionary priming and transition to the ectomycorrhizal habit in an iconic lineage of mushroom-forming fungi: is preadaptation a requirement?</title>
        <authorList>
            <consortium name="DOE Joint Genome Institute"/>
            <person name="Looney B.P."/>
            <person name="Miyauchi S."/>
            <person name="Morin E."/>
            <person name="Drula E."/>
            <person name="Courty P.E."/>
            <person name="Chicoki N."/>
            <person name="Fauchery L."/>
            <person name="Kohler A."/>
            <person name="Kuo A."/>
            <person name="LaButti K."/>
            <person name="Pangilinan J."/>
            <person name="Lipzen A."/>
            <person name="Riley R."/>
            <person name="Andreopoulos W."/>
            <person name="He G."/>
            <person name="Johnson J."/>
            <person name="Barry K.W."/>
            <person name="Grigoriev I.V."/>
            <person name="Nagy L."/>
            <person name="Hibbett D."/>
            <person name="Henrissat B."/>
            <person name="Matheny P.B."/>
            <person name="Labbe J."/>
            <person name="Martin A.F."/>
        </authorList>
    </citation>
    <scope>NUCLEOTIDE SEQUENCE</scope>
    <source>
        <strain evidence="1">BPL698</strain>
    </source>
</reference>